<evidence type="ECO:0008006" key="3">
    <source>
        <dbReference type="Google" id="ProtNLM"/>
    </source>
</evidence>
<reference evidence="1 2" key="1">
    <citation type="submission" date="2018-08" db="EMBL/GenBank/DDBJ databases">
        <title>A genome reference for cultivated species of the human gut microbiota.</title>
        <authorList>
            <person name="Zou Y."/>
            <person name="Xue W."/>
            <person name="Luo G."/>
        </authorList>
    </citation>
    <scope>NUCLEOTIDE SEQUENCE [LARGE SCALE GENOMIC DNA]</scope>
    <source>
        <strain evidence="1 2">AF24-4</strain>
    </source>
</reference>
<proteinExistence type="predicted"/>
<evidence type="ECO:0000313" key="1">
    <source>
        <dbReference type="EMBL" id="RGR67440.1"/>
    </source>
</evidence>
<accession>A0A412FGW4</accession>
<gene>
    <name evidence="1" type="ORF">DWY29_10335</name>
</gene>
<comment type="caution">
    <text evidence="1">The sequence shown here is derived from an EMBL/GenBank/DDBJ whole genome shotgun (WGS) entry which is preliminary data.</text>
</comment>
<organism evidence="1 2">
    <name type="scientific">Roseburia inulinivorans</name>
    <dbReference type="NCBI Taxonomy" id="360807"/>
    <lineage>
        <taxon>Bacteria</taxon>
        <taxon>Bacillati</taxon>
        <taxon>Bacillota</taxon>
        <taxon>Clostridia</taxon>
        <taxon>Lachnospirales</taxon>
        <taxon>Lachnospiraceae</taxon>
        <taxon>Roseburia</taxon>
    </lineage>
</organism>
<dbReference type="Proteomes" id="UP000285820">
    <property type="component" value="Unassembled WGS sequence"/>
</dbReference>
<dbReference type="AlphaFoldDB" id="A0A412FGW4"/>
<protein>
    <recommendedName>
        <fullName evidence="3">Phage head-tail adapter protein</fullName>
    </recommendedName>
</protein>
<dbReference type="EMBL" id="QRUN01000014">
    <property type="protein sequence ID" value="RGR67440.1"/>
    <property type="molecule type" value="Genomic_DNA"/>
</dbReference>
<sequence length="127" mass="14198">MPYVNWEYYSSLYADVPVDKFPAFLQKASAKLDVYTHMRARKFEDVYDEASATYFQKQVHMQIQNTVCDLINVLYRQESTGMGTGVSSVSNDGYSESYKIITVSEKEAQLLSIIRSGLSGTGLAGAL</sequence>
<name>A0A412FGW4_9FIRM</name>
<evidence type="ECO:0000313" key="2">
    <source>
        <dbReference type="Proteomes" id="UP000285820"/>
    </source>
</evidence>
<dbReference type="RefSeq" id="WP_118126300.1">
    <property type="nucleotide sequence ID" value="NZ_QRUN01000014.1"/>
</dbReference>